<sequence length="86" mass="10054">MAHWKRCIAERPKWPFHTPSRCTDPQSIAALHDHLAQEHGVAPHYLTGWYPEINTWEQLLQRHEDEHRSCGLDSHSHASIPDVSWL</sequence>
<feature type="region of interest" description="Disordered" evidence="1">
    <location>
        <begin position="67"/>
        <end position="86"/>
    </location>
</feature>
<keyword evidence="3" id="KW-1185">Reference proteome</keyword>
<feature type="compositionally biased region" description="Basic and acidic residues" evidence="1">
    <location>
        <begin position="67"/>
        <end position="76"/>
    </location>
</feature>
<accession>A0A239ACS2</accession>
<gene>
    <name evidence="2" type="ORF">SAMN06265355_108330</name>
</gene>
<name>A0A239ACS2_9ACTN</name>
<organism evidence="2 3">
    <name type="scientific">Actinomadura mexicana</name>
    <dbReference type="NCBI Taxonomy" id="134959"/>
    <lineage>
        <taxon>Bacteria</taxon>
        <taxon>Bacillati</taxon>
        <taxon>Actinomycetota</taxon>
        <taxon>Actinomycetes</taxon>
        <taxon>Streptosporangiales</taxon>
        <taxon>Thermomonosporaceae</taxon>
        <taxon>Actinomadura</taxon>
    </lineage>
</organism>
<evidence type="ECO:0000256" key="1">
    <source>
        <dbReference type="SAM" id="MobiDB-lite"/>
    </source>
</evidence>
<dbReference type="AlphaFoldDB" id="A0A239ACS2"/>
<protein>
    <submittedName>
        <fullName evidence="2">Uncharacterized protein</fullName>
    </submittedName>
</protein>
<evidence type="ECO:0000313" key="3">
    <source>
        <dbReference type="Proteomes" id="UP000198420"/>
    </source>
</evidence>
<evidence type="ECO:0000313" key="2">
    <source>
        <dbReference type="EMBL" id="SNR92844.1"/>
    </source>
</evidence>
<dbReference type="Proteomes" id="UP000198420">
    <property type="component" value="Unassembled WGS sequence"/>
</dbReference>
<reference evidence="3" key="1">
    <citation type="submission" date="2017-06" db="EMBL/GenBank/DDBJ databases">
        <authorList>
            <person name="Varghese N."/>
            <person name="Submissions S."/>
        </authorList>
    </citation>
    <scope>NUCLEOTIDE SEQUENCE [LARGE SCALE GENOMIC DNA]</scope>
    <source>
        <strain evidence="3">DSM 44485</strain>
    </source>
</reference>
<proteinExistence type="predicted"/>
<dbReference type="EMBL" id="FZNP01000008">
    <property type="protein sequence ID" value="SNR92844.1"/>
    <property type="molecule type" value="Genomic_DNA"/>
</dbReference>